<dbReference type="PROSITE" id="PS00012">
    <property type="entry name" value="PHOSPHOPANTETHEINE"/>
    <property type="match status" value="1"/>
</dbReference>
<reference evidence="6 7" key="1">
    <citation type="submission" date="2017-10" db="EMBL/GenBank/DDBJ databases">
        <title>Nyctiphanis sp. nov., isolated from the stomach of the euphausiid Nyctiphanes simplex (Hansen, 1911) in the Gulf of California.</title>
        <authorList>
            <person name="Gomez-Gil B."/>
            <person name="Aguilar-Mendez M."/>
            <person name="Lopez-Cortes A."/>
            <person name="Gomez-Gutierrez J."/>
            <person name="Roque A."/>
            <person name="Lang E."/>
            <person name="Gonzalez-Castillo A."/>
        </authorList>
    </citation>
    <scope>NUCLEOTIDE SEQUENCE [LARGE SCALE GENOMIC DNA]</scope>
    <source>
        <strain evidence="6 7">CAIM 600</strain>
    </source>
</reference>
<comment type="cofactor">
    <cofactor evidence="1">
        <name>pantetheine 4'-phosphate</name>
        <dbReference type="ChEBI" id="CHEBI:47942"/>
    </cofactor>
</comment>
<organism evidence="6 7">
    <name type="scientific">Veronia nyctiphanis</name>
    <dbReference type="NCBI Taxonomy" id="1278244"/>
    <lineage>
        <taxon>Bacteria</taxon>
        <taxon>Pseudomonadati</taxon>
        <taxon>Pseudomonadota</taxon>
        <taxon>Gammaproteobacteria</taxon>
        <taxon>Vibrionales</taxon>
        <taxon>Vibrionaceae</taxon>
        <taxon>Veronia</taxon>
    </lineage>
</organism>
<keyword evidence="3" id="KW-0596">Phosphopantetheine</keyword>
<dbReference type="FunFam" id="3.30.300.30:FF:000010">
    <property type="entry name" value="Enterobactin synthetase component F"/>
    <property type="match status" value="1"/>
</dbReference>
<dbReference type="GO" id="GO:0003824">
    <property type="term" value="F:catalytic activity"/>
    <property type="evidence" value="ECO:0007669"/>
    <property type="project" value="InterPro"/>
</dbReference>
<name>A0A4Q0YKP6_9GAMM</name>
<dbReference type="InterPro" id="IPR001242">
    <property type="entry name" value="Condensation_dom"/>
</dbReference>
<dbReference type="SUPFAM" id="SSF52777">
    <property type="entry name" value="CoA-dependent acyltransferases"/>
    <property type="match status" value="1"/>
</dbReference>
<dbReference type="GO" id="GO:0044550">
    <property type="term" value="P:secondary metabolite biosynthetic process"/>
    <property type="evidence" value="ECO:0007669"/>
    <property type="project" value="TreeGrafter"/>
</dbReference>
<keyword evidence="4" id="KW-0597">Phosphoprotein</keyword>
<dbReference type="Pfam" id="PF13193">
    <property type="entry name" value="AMP-binding_C"/>
    <property type="match status" value="1"/>
</dbReference>
<dbReference type="SMART" id="SM01294">
    <property type="entry name" value="PKS_PP_betabranch"/>
    <property type="match status" value="1"/>
</dbReference>
<evidence type="ECO:0000256" key="4">
    <source>
        <dbReference type="ARBA" id="ARBA00022553"/>
    </source>
</evidence>
<evidence type="ECO:0000313" key="6">
    <source>
        <dbReference type="EMBL" id="RXJ69819.1"/>
    </source>
</evidence>
<dbReference type="Gene3D" id="2.30.38.10">
    <property type="entry name" value="Luciferase, Domain 3"/>
    <property type="match status" value="1"/>
</dbReference>
<dbReference type="InterPro" id="IPR025110">
    <property type="entry name" value="AMP-bd_C"/>
</dbReference>
<dbReference type="EMBL" id="PEIB01000053">
    <property type="protein sequence ID" value="RXJ69819.1"/>
    <property type="molecule type" value="Genomic_DNA"/>
</dbReference>
<dbReference type="Pfam" id="PF00550">
    <property type="entry name" value="PP-binding"/>
    <property type="match status" value="1"/>
</dbReference>
<dbReference type="InterPro" id="IPR036736">
    <property type="entry name" value="ACP-like_sf"/>
</dbReference>
<dbReference type="InterPro" id="IPR020806">
    <property type="entry name" value="PKS_PP-bd"/>
</dbReference>
<dbReference type="SMART" id="SM00823">
    <property type="entry name" value="PKS_PP"/>
    <property type="match status" value="1"/>
</dbReference>
<accession>A0A4Q0YKP6</accession>
<protein>
    <recommendedName>
        <fullName evidence="5">Carrier domain-containing protein</fullName>
    </recommendedName>
</protein>
<dbReference type="FunFam" id="1.10.1200.10:FF:000005">
    <property type="entry name" value="Nonribosomal peptide synthetase 1"/>
    <property type="match status" value="1"/>
</dbReference>
<dbReference type="SUPFAM" id="SSF56801">
    <property type="entry name" value="Acetyl-CoA synthetase-like"/>
    <property type="match status" value="1"/>
</dbReference>
<dbReference type="Gene3D" id="3.30.300.30">
    <property type="match status" value="1"/>
</dbReference>
<comment type="caution">
    <text evidence="6">The sequence shown here is derived from an EMBL/GenBank/DDBJ whole genome shotgun (WGS) entry which is preliminary data.</text>
</comment>
<dbReference type="GO" id="GO:0031177">
    <property type="term" value="F:phosphopantetheine binding"/>
    <property type="evidence" value="ECO:0007669"/>
    <property type="project" value="InterPro"/>
</dbReference>
<dbReference type="PANTHER" id="PTHR45527:SF1">
    <property type="entry name" value="FATTY ACID SYNTHASE"/>
    <property type="match status" value="1"/>
</dbReference>
<dbReference type="Proteomes" id="UP000290287">
    <property type="component" value="Unassembled WGS sequence"/>
</dbReference>
<dbReference type="SUPFAM" id="SSF47336">
    <property type="entry name" value="ACP-like"/>
    <property type="match status" value="1"/>
</dbReference>
<dbReference type="AlphaFoldDB" id="A0A4Q0YKP6"/>
<dbReference type="InterPro" id="IPR023213">
    <property type="entry name" value="CAT-like_dom_sf"/>
</dbReference>
<dbReference type="Pfam" id="PF00668">
    <property type="entry name" value="Condensation"/>
    <property type="match status" value="1"/>
</dbReference>
<dbReference type="Gene3D" id="3.30.559.10">
    <property type="entry name" value="Chloramphenicol acetyltransferase-like domain"/>
    <property type="match status" value="1"/>
</dbReference>
<dbReference type="GO" id="GO:0005737">
    <property type="term" value="C:cytoplasm"/>
    <property type="evidence" value="ECO:0007669"/>
    <property type="project" value="TreeGrafter"/>
</dbReference>
<gene>
    <name evidence="6" type="ORF">CS022_23665</name>
</gene>
<evidence type="ECO:0000256" key="3">
    <source>
        <dbReference type="ARBA" id="ARBA00022450"/>
    </source>
</evidence>
<sequence>MVPLGTQGELYIGGAGLALGYLNRPELTEEYFIDNPFATESDREKGYHRLYRTGDVVRWRQDGNLEYLGRNDQQVKIRGHRVELGEIANTLSKLDGVSQAVVIDIEREQGKALVGYVVVSTTDIDIEALRRALSIELPDYMVPSVLMCIDEVPLTINGKLDRRALPAPKWIGADSYCAPSNELQQQLCEVWQSMLGVERVGIDDDFFRLGGDSIISIQVVNRLRELGYILNVKAIFDHPTIERLAEYLQQAKSETNILTEQGSLTGEFGLLPIQHWFINQALTAEHHWNQAFTVRIPAETTTKAIQKALSALAAQHDMLRATFMRTDNGCVQVYQAIEEFTLPELFASDIALRDEAEVHALLTDWQSHFDLASGPLWQAGFLTGFEDGEARLFFAAHHLVIDAVSWRILADDLRLLLTDQSLLDKGSSYRQWQML</sequence>
<evidence type="ECO:0000256" key="1">
    <source>
        <dbReference type="ARBA" id="ARBA00001957"/>
    </source>
</evidence>
<dbReference type="InterPro" id="IPR009081">
    <property type="entry name" value="PP-bd_ACP"/>
</dbReference>
<dbReference type="GO" id="GO:0043041">
    <property type="term" value="P:amino acid activation for nonribosomal peptide biosynthetic process"/>
    <property type="evidence" value="ECO:0007669"/>
    <property type="project" value="TreeGrafter"/>
</dbReference>
<proteinExistence type="inferred from homology"/>
<evidence type="ECO:0000259" key="5">
    <source>
        <dbReference type="PROSITE" id="PS50075"/>
    </source>
</evidence>
<dbReference type="PROSITE" id="PS50075">
    <property type="entry name" value="CARRIER"/>
    <property type="match status" value="1"/>
</dbReference>
<evidence type="ECO:0000313" key="7">
    <source>
        <dbReference type="Proteomes" id="UP000290287"/>
    </source>
</evidence>
<dbReference type="OrthoDB" id="9757559at2"/>
<evidence type="ECO:0000256" key="2">
    <source>
        <dbReference type="ARBA" id="ARBA00006432"/>
    </source>
</evidence>
<dbReference type="InterPro" id="IPR006162">
    <property type="entry name" value="Ppantetheine_attach_site"/>
</dbReference>
<feature type="domain" description="Carrier" evidence="5">
    <location>
        <begin position="178"/>
        <end position="252"/>
    </location>
</feature>
<dbReference type="PANTHER" id="PTHR45527">
    <property type="entry name" value="NONRIBOSOMAL PEPTIDE SYNTHETASE"/>
    <property type="match status" value="1"/>
</dbReference>
<keyword evidence="7" id="KW-1185">Reference proteome</keyword>
<dbReference type="RefSeq" id="WP_129124315.1">
    <property type="nucleotide sequence ID" value="NZ_PEIB01000053.1"/>
</dbReference>
<comment type="similarity">
    <text evidence="2">Belongs to the ATP-dependent AMP-binding enzyme family.</text>
</comment>
<dbReference type="Gene3D" id="1.10.1200.10">
    <property type="entry name" value="ACP-like"/>
    <property type="match status" value="1"/>
</dbReference>
<dbReference type="InterPro" id="IPR045851">
    <property type="entry name" value="AMP-bd_C_sf"/>
</dbReference>